<dbReference type="Pfam" id="PF00085">
    <property type="entry name" value="Thioredoxin"/>
    <property type="match status" value="1"/>
</dbReference>
<accession>A0A2V1H560</accession>
<evidence type="ECO:0000256" key="6">
    <source>
        <dbReference type="NCBIfam" id="TIGR01068"/>
    </source>
</evidence>
<dbReference type="AlphaFoldDB" id="A0A2V1H560"/>
<dbReference type="Proteomes" id="UP000244906">
    <property type="component" value="Unassembled WGS sequence"/>
</dbReference>
<keyword evidence="3" id="KW-0249">Electron transport</keyword>
<reference evidence="8 9" key="1">
    <citation type="submission" date="2018-04" db="EMBL/GenBank/DDBJ databases">
        <title>Thalassorhabdus spongiae gen. nov., sp. nov., isolated from a marine sponge in South-West Iceland.</title>
        <authorList>
            <person name="Knobloch S."/>
            <person name="Daussin A."/>
            <person name="Johannsson R."/>
            <person name="Marteinsson V.T."/>
        </authorList>
    </citation>
    <scope>NUCLEOTIDE SEQUENCE [LARGE SCALE GENOMIC DNA]</scope>
    <source>
        <strain evidence="8 9">Hp12</strain>
    </source>
</reference>
<dbReference type="EMBL" id="QDDL01000001">
    <property type="protein sequence ID" value="PVZ72378.1"/>
    <property type="molecule type" value="Genomic_DNA"/>
</dbReference>
<keyword evidence="2" id="KW-0813">Transport</keyword>
<comment type="caution">
    <text evidence="8">The sequence shown here is derived from an EMBL/GenBank/DDBJ whole genome shotgun (WGS) entry which is preliminary data.</text>
</comment>
<dbReference type="NCBIfam" id="TIGR01068">
    <property type="entry name" value="thioredoxin"/>
    <property type="match status" value="1"/>
</dbReference>
<dbReference type="InterPro" id="IPR036249">
    <property type="entry name" value="Thioredoxin-like_sf"/>
</dbReference>
<evidence type="ECO:0000256" key="2">
    <source>
        <dbReference type="ARBA" id="ARBA00022448"/>
    </source>
</evidence>
<gene>
    <name evidence="8" type="primary">trxA</name>
    <name evidence="8" type="ORF">DC094_05060</name>
</gene>
<sequence length="124" mass="13666">MKNQSLVELSQNTGVFLVSAKELKNLADFNSVNFESDWVLVDFWATWCGPCQSMLPVFDKIADSFNSQLSAVKVDVDQLQSFAVSHGVRGVPTLMLFHKGKPVDRLVGAQPEGQVSKWLSGHLA</sequence>
<proteinExistence type="inferred from homology"/>
<dbReference type="PROSITE" id="PS51352">
    <property type="entry name" value="THIOREDOXIN_2"/>
    <property type="match status" value="1"/>
</dbReference>
<organism evidence="8 9">
    <name type="scientific">Pelagibaculum spongiae</name>
    <dbReference type="NCBI Taxonomy" id="2080658"/>
    <lineage>
        <taxon>Bacteria</taxon>
        <taxon>Pseudomonadati</taxon>
        <taxon>Pseudomonadota</taxon>
        <taxon>Gammaproteobacteria</taxon>
        <taxon>Oceanospirillales</taxon>
        <taxon>Pelagibaculum</taxon>
    </lineage>
</organism>
<feature type="domain" description="Thioredoxin" evidence="7">
    <location>
        <begin position="7"/>
        <end position="124"/>
    </location>
</feature>
<dbReference type="Gene3D" id="3.40.30.10">
    <property type="entry name" value="Glutaredoxin"/>
    <property type="match status" value="1"/>
</dbReference>
<keyword evidence="9" id="KW-1185">Reference proteome</keyword>
<keyword evidence="4" id="KW-1015">Disulfide bond</keyword>
<dbReference type="InterPro" id="IPR013766">
    <property type="entry name" value="Thioredoxin_domain"/>
</dbReference>
<name>A0A2V1H560_9GAMM</name>
<evidence type="ECO:0000256" key="4">
    <source>
        <dbReference type="ARBA" id="ARBA00023157"/>
    </source>
</evidence>
<dbReference type="PANTHER" id="PTHR45663">
    <property type="entry name" value="GEO12009P1"/>
    <property type="match status" value="1"/>
</dbReference>
<dbReference type="PANTHER" id="PTHR45663:SF11">
    <property type="entry name" value="GEO12009P1"/>
    <property type="match status" value="1"/>
</dbReference>
<evidence type="ECO:0000256" key="5">
    <source>
        <dbReference type="ARBA" id="ARBA00023284"/>
    </source>
</evidence>
<evidence type="ECO:0000313" key="9">
    <source>
        <dbReference type="Proteomes" id="UP000244906"/>
    </source>
</evidence>
<dbReference type="GO" id="GO:0015035">
    <property type="term" value="F:protein-disulfide reductase activity"/>
    <property type="evidence" value="ECO:0007669"/>
    <property type="project" value="UniProtKB-UniRule"/>
</dbReference>
<dbReference type="InterPro" id="IPR005746">
    <property type="entry name" value="Thioredoxin"/>
</dbReference>
<dbReference type="PRINTS" id="PR00421">
    <property type="entry name" value="THIOREDOXIN"/>
</dbReference>
<protein>
    <recommendedName>
        <fullName evidence="6">Thioredoxin</fullName>
    </recommendedName>
</protein>
<evidence type="ECO:0000256" key="1">
    <source>
        <dbReference type="ARBA" id="ARBA00008987"/>
    </source>
</evidence>
<evidence type="ECO:0000256" key="3">
    <source>
        <dbReference type="ARBA" id="ARBA00022982"/>
    </source>
</evidence>
<comment type="similarity">
    <text evidence="1">Belongs to the thioredoxin family.</text>
</comment>
<dbReference type="SUPFAM" id="SSF52833">
    <property type="entry name" value="Thioredoxin-like"/>
    <property type="match status" value="1"/>
</dbReference>
<evidence type="ECO:0000259" key="7">
    <source>
        <dbReference type="PROSITE" id="PS51352"/>
    </source>
</evidence>
<evidence type="ECO:0000313" key="8">
    <source>
        <dbReference type="EMBL" id="PVZ72378.1"/>
    </source>
</evidence>
<keyword evidence="5" id="KW-0676">Redox-active center</keyword>
<dbReference type="PROSITE" id="PS00194">
    <property type="entry name" value="THIOREDOXIN_1"/>
    <property type="match status" value="1"/>
</dbReference>
<dbReference type="CDD" id="cd02947">
    <property type="entry name" value="TRX_family"/>
    <property type="match status" value="1"/>
</dbReference>
<dbReference type="InterPro" id="IPR017937">
    <property type="entry name" value="Thioredoxin_CS"/>
</dbReference>
<dbReference type="GO" id="GO:0005737">
    <property type="term" value="C:cytoplasm"/>
    <property type="evidence" value="ECO:0007669"/>
    <property type="project" value="TreeGrafter"/>
</dbReference>